<evidence type="ECO:0000313" key="2">
    <source>
        <dbReference type="EMBL" id="AGH95909.1"/>
    </source>
</evidence>
<organism evidence="2 3">
    <name type="scientific">Pseudobdellovibrio exovorus JSS</name>
    <dbReference type="NCBI Taxonomy" id="1184267"/>
    <lineage>
        <taxon>Bacteria</taxon>
        <taxon>Pseudomonadati</taxon>
        <taxon>Bdellovibrionota</taxon>
        <taxon>Bdellovibrionia</taxon>
        <taxon>Bdellovibrionales</taxon>
        <taxon>Pseudobdellovibrionaceae</taxon>
        <taxon>Pseudobdellovibrio</taxon>
    </lineage>
</organism>
<dbReference type="PATRIC" id="fig|1184267.3.peg.1714"/>
<dbReference type="RefSeq" id="WP_015470399.1">
    <property type="nucleotide sequence ID" value="NC_020813.1"/>
</dbReference>
<evidence type="ECO:0000256" key="1">
    <source>
        <dbReference type="SAM" id="SignalP"/>
    </source>
</evidence>
<keyword evidence="3" id="KW-1185">Reference proteome</keyword>
<sequence length="468" mass="51746">MIKSISQFLAVVISFTFVSVSNAQVDIFPEPANDNNPVHTGDCIPQSEMAAIAKNFKQFSNIANREFCNDDSQTWHLLSSLMFMRQTKFAETMTPSEDELFSGKFAHGWYDYFVGRINKLEIVSNCQKGVIAYVYMWGNTMYTCPMALTNSFSSLDRASVMMHEARHIDGFPHITCSKGARQGLQGACDDRISKGGSYAVTVETYAQLSKYAEGIHPALKAYAKSSAIVYADEAFEIPVKIHRAEKLLALTNTQDFHSMDMETKEIKTLGKAPALGHIVRRGQHMILFPEDKTLKAGYVFSHDEGGLEQSPSDMVTDYNAQTPEEKAKLIDLHIGAQWSARVYGDSVKFLCDPRSPSETTLSLPNGLTASSLVYPEGYARDKYSVVLSTVSGDLLEVGCANKRAYVKASSVVLDQPYKRIQKAGGVVLGLTATGDLFQIEQGRSTPVTTDLQGTIVDITPQESFRFFE</sequence>
<reference evidence="2 3" key="1">
    <citation type="journal article" date="2013" name="ISME J.">
        <title>By their genes ye shall know them: genomic signatures of predatory bacteria.</title>
        <authorList>
            <person name="Pasternak Z."/>
            <person name="Pietrokovski S."/>
            <person name="Rotem O."/>
            <person name="Gophna U."/>
            <person name="Lurie-Weinberger M.N."/>
            <person name="Jurkevitch E."/>
        </authorList>
    </citation>
    <scope>NUCLEOTIDE SEQUENCE [LARGE SCALE GENOMIC DNA]</scope>
    <source>
        <strain evidence="2 3">JSS</strain>
    </source>
</reference>
<name>M4VRU5_9BACT</name>
<accession>M4VRU5</accession>
<gene>
    <name evidence="2" type="ORF">A11Q_1693</name>
</gene>
<evidence type="ECO:0000313" key="3">
    <source>
        <dbReference type="Proteomes" id="UP000012040"/>
    </source>
</evidence>
<keyword evidence="1" id="KW-0732">Signal</keyword>
<dbReference type="AlphaFoldDB" id="M4VRU5"/>
<dbReference type="Proteomes" id="UP000012040">
    <property type="component" value="Chromosome"/>
</dbReference>
<dbReference type="HOGENOM" id="CLU_583513_0_0_7"/>
<dbReference type="Gene3D" id="3.40.390.10">
    <property type="entry name" value="Collagenase (Catalytic Domain)"/>
    <property type="match status" value="1"/>
</dbReference>
<feature type="chain" id="PRO_5004060447" description="Lysine-specific metallo-endopeptidase domain-containing protein" evidence="1">
    <location>
        <begin position="24"/>
        <end position="468"/>
    </location>
</feature>
<dbReference type="OrthoDB" id="5287965at2"/>
<dbReference type="InterPro" id="IPR024079">
    <property type="entry name" value="MetalloPept_cat_dom_sf"/>
</dbReference>
<dbReference type="EMBL" id="CP003537">
    <property type="protein sequence ID" value="AGH95909.1"/>
    <property type="molecule type" value="Genomic_DNA"/>
</dbReference>
<dbReference type="GO" id="GO:0008237">
    <property type="term" value="F:metallopeptidase activity"/>
    <property type="evidence" value="ECO:0007669"/>
    <property type="project" value="InterPro"/>
</dbReference>
<evidence type="ECO:0008006" key="4">
    <source>
        <dbReference type="Google" id="ProtNLM"/>
    </source>
</evidence>
<feature type="signal peptide" evidence="1">
    <location>
        <begin position="1"/>
        <end position="23"/>
    </location>
</feature>
<dbReference type="STRING" id="1184267.A11Q_1693"/>
<dbReference type="KEGG" id="bex:A11Q_1693"/>
<proteinExistence type="predicted"/>
<protein>
    <recommendedName>
        <fullName evidence="4">Lysine-specific metallo-endopeptidase domain-containing protein</fullName>
    </recommendedName>
</protein>